<protein>
    <submittedName>
        <fullName evidence="1">Uncharacterized protein</fullName>
    </submittedName>
</protein>
<evidence type="ECO:0000313" key="2">
    <source>
        <dbReference type="Proteomes" id="UP000829447"/>
    </source>
</evidence>
<keyword evidence="2" id="KW-1185">Reference proteome</keyword>
<dbReference type="Proteomes" id="UP000829447">
    <property type="component" value="Linkage Group LG2"/>
</dbReference>
<evidence type="ECO:0000313" key="1">
    <source>
        <dbReference type="EMBL" id="MCI4375532.1"/>
    </source>
</evidence>
<name>A0ACC5W8Y8_PANGG</name>
<gene>
    <name evidence="1" type="ORF">PGIGA_G00110630</name>
</gene>
<reference evidence="1 2" key="1">
    <citation type="journal article" date="2022" name="bioRxiv">
        <title>An ancient truncated duplication of the anti-Mullerian hormone receptor type 2 gene is a potential conserved master sex determinant in the Pangasiidae catfish family.</title>
        <authorList>
            <person name="Wen M."/>
            <person name="Pan Q."/>
            <person name="Jouanno E."/>
            <person name="Montfort J."/>
            <person name="Zahm M."/>
            <person name="Cabau C."/>
            <person name="Klopp C."/>
            <person name="Iampietro C."/>
            <person name="Roques C."/>
            <person name="Bouchez O."/>
            <person name="Castinel A."/>
            <person name="Donnadieu C."/>
            <person name="Parrinello H."/>
            <person name="Poncet C."/>
            <person name="Belmonte E."/>
            <person name="Gautier V."/>
            <person name="Avarre J.-C."/>
            <person name="Dugue R."/>
            <person name="Gustiano R."/>
            <person name="Ha T.T.T."/>
            <person name="Campet M."/>
            <person name="Sriphairoj K."/>
            <person name="Ribolli J."/>
            <person name="de Almeida F.L."/>
            <person name="Desvignes T."/>
            <person name="Postlethwait J.H."/>
            <person name="Bucao C.F."/>
            <person name="Robinson-Rechavi M."/>
            <person name="Bobe J."/>
            <person name="Herpin A."/>
            <person name="Guiguen Y."/>
        </authorList>
    </citation>
    <scope>NUCLEOTIDE SEQUENCE [LARGE SCALE GENOMIC DNA]</scope>
    <source>
        <strain evidence="1">YG-Dec2019</strain>
    </source>
</reference>
<proteinExistence type="predicted"/>
<dbReference type="EMBL" id="CM040455">
    <property type="protein sequence ID" value="MCI4375532.1"/>
    <property type="molecule type" value="Genomic_DNA"/>
</dbReference>
<organism evidence="1 2">
    <name type="scientific">Pangasianodon gigas</name>
    <name type="common">Mekong giant catfish</name>
    <name type="synonym">Pangasius gigas</name>
    <dbReference type="NCBI Taxonomy" id="30993"/>
    <lineage>
        <taxon>Eukaryota</taxon>
        <taxon>Metazoa</taxon>
        <taxon>Chordata</taxon>
        <taxon>Craniata</taxon>
        <taxon>Vertebrata</taxon>
        <taxon>Euteleostomi</taxon>
        <taxon>Actinopterygii</taxon>
        <taxon>Neopterygii</taxon>
        <taxon>Teleostei</taxon>
        <taxon>Ostariophysi</taxon>
        <taxon>Siluriformes</taxon>
        <taxon>Pangasiidae</taxon>
        <taxon>Pangasianodon</taxon>
    </lineage>
</organism>
<comment type="caution">
    <text evidence="1">The sequence shown here is derived from an EMBL/GenBank/DDBJ whole genome shotgun (WGS) entry which is preliminary data.</text>
</comment>
<accession>A0ACC5W8Y8</accession>
<sequence length="72" mass="8236">MDKSFGMDCIIQNPQYISESSVNEDQMEGYFSDSPTFNSSVCDLSDEEISTKKEEHLRLGPEDLNDTVPYDY</sequence>